<organism evidence="2 3">
    <name type="scientific">Galdieria partita</name>
    <dbReference type="NCBI Taxonomy" id="83374"/>
    <lineage>
        <taxon>Eukaryota</taxon>
        <taxon>Rhodophyta</taxon>
        <taxon>Bangiophyceae</taxon>
        <taxon>Galdieriales</taxon>
        <taxon>Galdieriaceae</taxon>
        <taxon>Galdieria</taxon>
    </lineage>
</organism>
<evidence type="ECO:0000313" key="3">
    <source>
        <dbReference type="Proteomes" id="UP001061958"/>
    </source>
</evidence>
<proteinExistence type="predicted"/>
<dbReference type="EMBL" id="BQMJ01000009">
    <property type="protein sequence ID" value="GJQ09476.1"/>
    <property type="molecule type" value="Genomic_DNA"/>
</dbReference>
<feature type="chain" id="PRO_5038625961" evidence="1">
    <location>
        <begin position="21"/>
        <end position="159"/>
    </location>
</feature>
<keyword evidence="3" id="KW-1185">Reference proteome</keyword>
<keyword evidence="1" id="KW-0732">Signal</keyword>
<reference evidence="2" key="1">
    <citation type="journal article" date="2022" name="Proc. Natl. Acad. Sci. U.S.A.">
        <title>Life cycle and functional genomics of the unicellular red alga Galdieria for elucidating algal and plant evolution and industrial use.</title>
        <authorList>
            <person name="Hirooka S."/>
            <person name="Itabashi T."/>
            <person name="Ichinose T.M."/>
            <person name="Onuma R."/>
            <person name="Fujiwara T."/>
            <person name="Yamashita S."/>
            <person name="Jong L.W."/>
            <person name="Tomita R."/>
            <person name="Iwane A.H."/>
            <person name="Miyagishima S.Y."/>
        </authorList>
    </citation>
    <scope>NUCLEOTIDE SEQUENCE</scope>
    <source>
        <strain evidence="2">NBRC 102759</strain>
    </source>
</reference>
<evidence type="ECO:0000256" key="1">
    <source>
        <dbReference type="SAM" id="SignalP"/>
    </source>
</evidence>
<feature type="signal peptide" evidence="1">
    <location>
        <begin position="1"/>
        <end position="20"/>
    </location>
</feature>
<reference evidence="2" key="2">
    <citation type="submission" date="2022-01" db="EMBL/GenBank/DDBJ databases">
        <authorList>
            <person name="Hirooka S."/>
            <person name="Miyagishima S.Y."/>
        </authorList>
    </citation>
    <scope>NUCLEOTIDE SEQUENCE</scope>
    <source>
        <strain evidence="2">NBRC 102759</strain>
    </source>
</reference>
<dbReference type="AlphaFoldDB" id="A0A9C7UNF9"/>
<sequence length="159" mass="17098">MKTAVFAFLVVALCAITIQASPLEDTLGAFMRGGYQAPRPAPSTSCCKLSCQYTQICEQVVQTQQVIQTQQVVQTQQVIQTQQVVQSQQVSSAYGRNEVSRGGYSSQSVAPAPAPSSCVSVPVKCCIECSSCYQQVSPVQVTPSQQVYQTQQVSSQSAY</sequence>
<evidence type="ECO:0000313" key="2">
    <source>
        <dbReference type="EMBL" id="GJQ09476.1"/>
    </source>
</evidence>
<accession>A0A9C7UNF9</accession>
<comment type="caution">
    <text evidence="2">The sequence shown here is derived from an EMBL/GenBank/DDBJ whole genome shotgun (WGS) entry which is preliminary data.</text>
</comment>
<name>A0A9C7UNF9_9RHOD</name>
<protein>
    <submittedName>
        <fullName evidence="2">Uncharacterized protein</fullName>
    </submittedName>
</protein>
<dbReference type="Proteomes" id="UP001061958">
    <property type="component" value="Unassembled WGS sequence"/>
</dbReference>
<gene>
    <name evidence="2" type="ORF">GpartN1_g1267.t1</name>
</gene>
<dbReference type="OrthoDB" id="11022at2759"/>